<accession>A0AA40B7I5</accession>
<feature type="region of interest" description="Disordered" evidence="1">
    <location>
        <begin position="103"/>
        <end position="124"/>
    </location>
</feature>
<keyword evidence="3" id="KW-1185">Reference proteome</keyword>
<protein>
    <submittedName>
        <fullName evidence="2">Uncharacterized protein</fullName>
    </submittedName>
</protein>
<evidence type="ECO:0000313" key="2">
    <source>
        <dbReference type="EMBL" id="KAK0728813.1"/>
    </source>
</evidence>
<dbReference type="Proteomes" id="UP001172101">
    <property type="component" value="Unassembled WGS sequence"/>
</dbReference>
<name>A0AA40B7I5_9PEZI</name>
<dbReference type="EMBL" id="JAUIRO010000002">
    <property type="protein sequence ID" value="KAK0728813.1"/>
    <property type="molecule type" value="Genomic_DNA"/>
</dbReference>
<reference evidence="2" key="1">
    <citation type="submission" date="2023-06" db="EMBL/GenBank/DDBJ databases">
        <title>Genome-scale phylogeny and comparative genomics of the fungal order Sordariales.</title>
        <authorList>
            <consortium name="Lawrence Berkeley National Laboratory"/>
            <person name="Hensen N."/>
            <person name="Bonometti L."/>
            <person name="Westerberg I."/>
            <person name="Brannstrom I.O."/>
            <person name="Guillou S."/>
            <person name="Cros-Aarteil S."/>
            <person name="Calhoun S."/>
            <person name="Haridas S."/>
            <person name="Kuo A."/>
            <person name="Mondo S."/>
            <person name="Pangilinan J."/>
            <person name="Riley R."/>
            <person name="LaButti K."/>
            <person name="Andreopoulos B."/>
            <person name="Lipzen A."/>
            <person name="Chen C."/>
            <person name="Yanf M."/>
            <person name="Daum C."/>
            <person name="Ng V."/>
            <person name="Clum A."/>
            <person name="Steindorff A."/>
            <person name="Ohm R."/>
            <person name="Martin F."/>
            <person name="Silar P."/>
            <person name="Natvig D."/>
            <person name="Lalanne C."/>
            <person name="Gautier V."/>
            <person name="Ament-velasquez S.L."/>
            <person name="Kruys A."/>
            <person name="Hutchinson M.I."/>
            <person name="Powell A.J."/>
            <person name="Barry K."/>
            <person name="Miller A.N."/>
            <person name="Grigoriev I.V."/>
            <person name="Debuchy R."/>
            <person name="Gladieux P."/>
            <person name="Thoren M.H."/>
            <person name="Johannesson H."/>
        </authorList>
    </citation>
    <scope>NUCLEOTIDE SEQUENCE</scope>
    <source>
        <strain evidence="2">SMH2392-1A</strain>
    </source>
</reference>
<comment type="caution">
    <text evidence="2">The sequence shown here is derived from an EMBL/GenBank/DDBJ whole genome shotgun (WGS) entry which is preliminary data.</text>
</comment>
<organism evidence="2 3">
    <name type="scientific">Lasiosphaeria miniovina</name>
    <dbReference type="NCBI Taxonomy" id="1954250"/>
    <lineage>
        <taxon>Eukaryota</taxon>
        <taxon>Fungi</taxon>
        <taxon>Dikarya</taxon>
        <taxon>Ascomycota</taxon>
        <taxon>Pezizomycotina</taxon>
        <taxon>Sordariomycetes</taxon>
        <taxon>Sordariomycetidae</taxon>
        <taxon>Sordariales</taxon>
        <taxon>Lasiosphaeriaceae</taxon>
        <taxon>Lasiosphaeria</taxon>
    </lineage>
</organism>
<dbReference type="RefSeq" id="XP_060301668.1">
    <property type="nucleotide sequence ID" value="XM_060447001.1"/>
</dbReference>
<evidence type="ECO:0000313" key="3">
    <source>
        <dbReference type="Proteomes" id="UP001172101"/>
    </source>
</evidence>
<dbReference type="AlphaFoldDB" id="A0AA40B7I5"/>
<gene>
    <name evidence="2" type="ORF">B0T26DRAFT_800476</name>
</gene>
<proteinExistence type="predicted"/>
<evidence type="ECO:0000256" key="1">
    <source>
        <dbReference type="SAM" id="MobiDB-lite"/>
    </source>
</evidence>
<sequence>MAKNAVEPLQSVVFVLPWITTLEFFHFVEALVGAPLMAFGASRTHRVRLIKVVTVKTTESDLARWCQPVNPCKGVRVDRWLASGAASQLFWECREEMASEQFGAGIPDRGRPTSRGTRFGPCHL</sequence>
<dbReference type="GeneID" id="85330271"/>